<dbReference type="GO" id="GO:0140359">
    <property type="term" value="F:ABC-type transporter activity"/>
    <property type="evidence" value="ECO:0007669"/>
    <property type="project" value="InterPro"/>
</dbReference>
<dbReference type="PANTHER" id="PTHR30294:SF38">
    <property type="entry name" value="TRANSPORT PERMEASE PROTEIN"/>
    <property type="match status" value="1"/>
</dbReference>
<keyword evidence="2" id="KW-1003">Cell membrane</keyword>
<dbReference type="GO" id="GO:0005886">
    <property type="term" value="C:plasma membrane"/>
    <property type="evidence" value="ECO:0007669"/>
    <property type="project" value="UniProtKB-SubCell"/>
</dbReference>
<comment type="caution">
    <text evidence="8">The sequence shown here is derived from an EMBL/GenBank/DDBJ whole genome shotgun (WGS) entry which is preliminary data.</text>
</comment>
<keyword evidence="3 6" id="KW-0812">Transmembrane</keyword>
<evidence type="ECO:0000313" key="9">
    <source>
        <dbReference type="Proteomes" id="UP000013085"/>
    </source>
</evidence>
<gene>
    <name evidence="8" type="ORF">HMPREF1090_03201</name>
</gene>
<evidence type="ECO:0000313" key="8">
    <source>
        <dbReference type="EMBL" id="ENZ12922.1"/>
    </source>
</evidence>
<feature type="domain" description="ABC-2 type transporter transmembrane" evidence="7">
    <location>
        <begin position="27"/>
        <end position="386"/>
    </location>
</feature>
<feature type="transmembrane region" description="Helical" evidence="6">
    <location>
        <begin position="254"/>
        <end position="282"/>
    </location>
</feature>
<evidence type="ECO:0000256" key="1">
    <source>
        <dbReference type="ARBA" id="ARBA00004651"/>
    </source>
</evidence>
<feature type="transmembrane region" description="Helical" evidence="6">
    <location>
        <begin position="288"/>
        <end position="307"/>
    </location>
</feature>
<feature type="transmembrane region" description="Helical" evidence="6">
    <location>
        <begin position="362"/>
        <end position="386"/>
    </location>
</feature>
<dbReference type="RefSeq" id="WP_002593459.1">
    <property type="nucleotide sequence ID" value="NZ_KB850978.1"/>
</dbReference>
<accession>A0A0E2H7R7</accession>
<organism evidence="8 9">
    <name type="scientific">[Clostridium] clostridioforme 90A8</name>
    <dbReference type="NCBI Taxonomy" id="999408"/>
    <lineage>
        <taxon>Bacteria</taxon>
        <taxon>Bacillati</taxon>
        <taxon>Bacillota</taxon>
        <taxon>Clostridia</taxon>
        <taxon>Lachnospirales</taxon>
        <taxon>Lachnospiraceae</taxon>
        <taxon>Enterocloster</taxon>
    </lineage>
</organism>
<evidence type="ECO:0000256" key="2">
    <source>
        <dbReference type="ARBA" id="ARBA00022475"/>
    </source>
</evidence>
<evidence type="ECO:0000256" key="3">
    <source>
        <dbReference type="ARBA" id="ARBA00022692"/>
    </source>
</evidence>
<evidence type="ECO:0000256" key="4">
    <source>
        <dbReference type="ARBA" id="ARBA00022989"/>
    </source>
</evidence>
<keyword evidence="5 6" id="KW-0472">Membrane</keyword>
<feature type="transmembrane region" description="Helical" evidence="6">
    <location>
        <begin position="21"/>
        <end position="45"/>
    </location>
</feature>
<sequence>MSARLVYLRLELKRACKKLPHIFAGAIVLLLLAGTIALLSARMLYGETSAGRITVGVVLPEGDAVAKKALAMVSSLESVKSICDFEYMNKEECLDKLNAGKLYAVMEVPEGFVQDIMNGTNTPVKILLPRGTGLESRIFKELTDAGASTLGAGQAGIYAGDELLYLYDMADSVSGLEADLNRIYMGYSLPRMDYFKNVRVSATGDVDTIYFYGISTAVLFLLLSAIPVSAYLASGSASMKGQLALIGVGKGTLIAVRMLGLGMLFLAVALCTALGASFAGLIELNLPGLAALVMVCLGAASMVVFIYQAAGSLMGGVMLLFLAVTAMHFLSGGFLPLVFLPATFRVAAPFLPNYMLMEGMKLVVTSSFSLAVLMKLAALALAGFLLSVGAEVVRE</sequence>
<dbReference type="InterPro" id="IPR013525">
    <property type="entry name" value="ABC2_TM"/>
</dbReference>
<evidence type="ECO:0000256" key="5">
    <source>
        <dbReference type="ARBA" id="ARBA00023136"/>
    </source>
</evidence>
<keyword evidence="4 6" id="KW-1133">Transmembrane helix</keyword>
<dbReference type="Pfam" id="PF12698">
    <property type="entry name" value="ABC2_membrane_3"/>
    <property type="match status" value="1"/>
</dbReference>
<dbReference type="InterPro" id="IPR051449">
    <property type="entry name" value="ABC-2_transporter_component"/>
</dbReference>
<dbReference type="PATRIC" id="fig|999408.3.peg.3463"/>
<proteinExistence type="predicted"/>
<dbReference type="HOGENOM" id="CLU_057287_0_0_9"/>
<feature type="transmembrane region" description="Helical" evidence="6">
    <location>
        <begin position="209"/>
        <end position="233"/>
    </location>
</feature>
<evidence type="ECO:0000256" key="6">
    <source>
        <dbReference type="SAM" id="Phobius"/>
    </source>
</evidence>
<name>A0A0E2H7R7_9FIRM</name>
<dbReference type="PANTHER" id="PTHR30294">
    <property type="entry name" value="MEMBRANE COMPONENT OF ABC TRANSPORTER YHHJ-RELATED"/>
    <property type="match status" value="1"/>
</dbReference>
<evidence type="ECO:0000259" key="7">
    <source>
        <dbReference type="Pfam" id="PF12698"/>
    </source>
</evidence>
<feature type="transmembrane region" description="Helical" evidence="6">
    <location>
        <begin position="319"/>
        <end position="342"/>
    </location>
</feature>
<dbReference type="AlphaFoldDB" id="A0A0E2H7R7"/>
<protein>
    <recommendedName>
        <fullName evidence="7">ABC-2 type transporter transmembrane domain-containing protein</fullName>
    </recommendedName>
</protein>
<reference evidence="8 9" key="1">
    <citation type="submission" date="2013-01" db="EMBL/GenBank/DDBJ databases">
        <title>The Genome Sequence of Clostridium clostridioforme 90A8.</title>
        <authorList>
            <consortium name="The Broad Institute Genome Sequencing Platform"/>
            <person name="Earl A."/>
            <person name="Ward D."/>
            <person name="Feldgarden M."/>
            <person name="Gevers D."/>
            <person name="Courvalin P."/>
            <person name="Lambert T."/>
            <person name="Walker B."/>
            <person name="Young S.K."/>
            <person name="Zeng Q."/>
            <person name="Gargeya S."/>
            <person name="Fitzgerald M."/>
            <person name="Haas B."/>
            <person name="Abouelleil A."/>
            <person name="Alvarado L."/>
            <person name="Arachchi H.M."/>
            <person name="Berlin A.M."/>
            <person name="Chapman S.B."/>
            <person name="Dewar J."/>
            <person name="Goldberg J."/>
            <person name="Griggs A."/>
            <person name="Gujja S."/>
            <person name="Hansen M."/>
            <person name="Howarth C."/>
            <person name="Imamovic A."/>
            <person name="Larimer J."/>
            <person name="McCowan C."/>
            <person name="Murphy C."/>
            <person name="Neiman D."/>
            <person name="Pearson M."/>
            <person name="Priest M."/>
            <person name="Roberts A."/>
            <person name="Saif S."/>
            <person name="Shea T."/>
            <person name="Sisk P."/>
            <person name="Sykes S."/>
            <person name="Wortman J."/>
            <person name="Nusbaum C."/>
            <person name="Birren B."/>
        </authorList>
    </citation>
    <scope>NUCLEOTIDE SEQUENCE [LARGE SCALE GENOMIC DNA]</scope>
    <source>
        <strain evidence="8 9">90A8</strain>
    </source>
</reference>
<dbReference type="Gene3D" id="3.40.1710.10">
    <property type="entry name" value="abc type-2 transporter like domain"/>
    <property type="match status" value="1"/>
</dbReference>
<dbReference type="Proteomes" id="UP000013085">
    <property type="component" value="Unassembled WGS sequence"/>
</dbReference>
<dbReference type="EMBL" id="AGYR01000036">
    <property type="protein sequence ID" value="ENZ12922.1"/>
    <property type="molecule type" value="Genomic_DNA"/>
</dbReference>
<comment type="subcellular location">
    <subcellularLocation>
        <location evidence="1">Cell membrane</location>
        <topology evidence="1">Multi-pass membrane protein</topology>
    </subcellularLocation>
</comment>